<dbReference type="Pfam" id="PF00825">
    <property type="entry name" value="Ribonuclease_P"/>
    <property type="match status" value="1"/>
</dbReference>
<keyword evidence="6 7" id="KW-0694">RNA-binding</keyword>
<comment type="similarity">
    <text evidence="7">Belongs to the RnpA family.</text>
</comment>
<dbReference type="SUPFAM" id="SSF54211">
    <property type="entry name" value="Ribosomal protein S5 domain 2-like"/>
    <property type="match status" value="1"/>
</dbReference>
<reference evidence="9 10" key="1">
    <citation type="submission" date="2017-07" db="EMBL/GenBank/DDBJ databases">
        <title>Genomes of Fischerella (Mastigocladus) sp. strains.</title>
        <authorList>
            <person name="Miller S.R."/>
        </authorList>
    </citation>
    <scope>NUCLEOTIDE SEQUENCE [LARGE SCALE GENOMIC DNA]</scope>
    <source>
        <strain evidence="9 10">CCMEE 5330</strain>
    </source>
</reference>
<dbReference type="Proteomes" id="UP000234966">
    <property type="component" value="Unassembled WGS sequence"/>
</dbReference>
<evidence type="ECO:0000256" key="4">
    <source>
        <dbReference type="ARBA" id="ARBA00022759"/>
    </source>
</evidence>
<dbReference type="HAMAP" id="MF_00227">
    <property type="entry name" value="RNase_P"/>
    <property type="match status" value="1"/>
</dbReference>
<evidence type="ECO:0000256" key="6">
    <source>
        <dbReference type="ARBA" id="ARBA00022884"/>
    </source>
</evidence>
<keyword evidence="2 7" id="KW-0819">tRNA processing</keyword>
<organism evidence="9 10">
    <name type="scientific">Fischerella thermalis CCMEE 5330</name>
    <dbReference type="NCBI Taxonomy" id="2019670"/>
    <lineage>
        <taxon>Bacteria</taxon>
        <taxon>Bacillati</taxon>
        <taxon>Cyanobacteriota</taxon>
        <taxon>Cyanophyceae</taxon>
        <taxon>Nostocales</taxon>
        <taxon>Hapalosiphonaceae</taxon>
        <taxon>Fischerella</taxon>
    </lineage>
</organism>
<dbReference type="InterPro" id="IPR020568">
    <property type="entry name" value="Ribosomal_Su5_D2-typ_SF"/>
</dbReference>
<dbReference type="PANTHER" id="PTHR33992">
    <property type="entry name" value="RIBONUCLEASE P PROTEIN COMPONENT"/>
    <property type="match status" value="1"/>
</dbReference>
<accession>A0A2N6MNE0</accession>
<evidence type="ECO:0000256" key="7">
    <source>
        <dbReference type="HAMAP-Rule" id="MF_00227"/>
    </source>
</evidence>
<name>A0A2N6MNE0_9CYAN</name>
<evidence type="ECO:0000313" key="10">
    <source>
        <dbReference type="Proteomes" id="UP000234966"/>
    </source>
</evidence>
<evidence type="ECO:0000256" key="5">
    <source>
        <dbReference type="ARBA" id="ARBA00022801"/>
    </source>
</evidence>
<dbReference type="AlphaFoldDB" id="A0A2N6MNE0"/>
<evidence type="ECO:0000313" key="9">
    <source>
        <dbReference type="EMBL" id="PMB48266.1"/>
    </source>
</evidence>
<dbReference type="NCBIfam" id="TIGR00188">
    <property type="entry name" value="rnpA"/>
    <property type="match status" value="1"/>
</dbReference>
<dbReference type="GO" id="GO:0001682">
    <property type="term" value="P:tRNA 5'-leader removal"/>
    <property type="evidence" value="ECO:0007669"/>
    <property type="project" value="UniProtKB-UniRule"/>
</dbReference>
<dbReference type="PANTHER" id="PTHR33992:SF1">
    <property type="entry name" value="RIBONUCLEASE P PROTEIN COMPONENT"/>
    <property type="match status" value="1"/>
</dbReference>
<dbReference type="GO" id="GO:0000049">
    <property type="term" value="F:tRNA binding"/>
    <property type="evidence" value="ECO:0007669"/>
    <property type="project" value="UniProtKB-UniRule"/>
</dbReference>
<dbReference type="InterPro" id="IPR020539">
    <property type="entry name" value="RNase_P_CS"/>
</dbReference>
<evidence type="ECO:0000256" key="8">
    <source>
        <dbReference type="NCBIfam" id="TIGR00188"/>
    </source>
</evidence>
<dbReference type="Gene3D" id="3.30.230.10">
    <property type="match status" value="1"/>
</dbReference>
<evidence type="ECO:0000256" key="1">
    <source>
        <dbReference type="ARBA" id="ARBA00002663"/>
    </source>
</evidence>
<evidence type="ECO:0000256" key="3">
    <source>
        <dbReference type="ARBA" id="ARBA00022722"/>
    </source>
</evidence>
<comment type="caution">
    <text evidence="9">The sequence shown here is derived from an EMBL/GenBank/DDBJ whole genome shotgun (WGS) entry which is preliminary data.</text>
</comment>
<sequence>MWRKLRLRRRGDFLRLRRAGRTVHHPMLLINVGENGEPHNRYGFVTSKRLGSAVVRNRVRRLLREAVRAQHPHLCQGYDVVFVAKAKLVQQPYPEVLRHVTWLLEQTGLLKRDTTSHEMASPESDPLL</sequence>
<evidence type="ECO:0000256" key="2">
    <source>
        <dbReference type="ARBA" id="ARBA00022694"/>
    </source>
</evidence>
<dbReference type="GO" id="GO:0030677">
    <property type="term" value="C:ribonuclease P complex"/>
    <property type="evidence" value="ECO:0007669"/>
    <property type="project" value="TreeGrafter"/>
</dbReference>
<gene>
    <name evidence="7 9" type="primary">rnpA</name>
    <name evidence="9" type="ORF">CEN41_01660</name>
</gene>
<dbReference type="PROSITE" id="PS00648">
    <property type="entry name" value="RIBONUCLEASE_P"/>
    <property type="match status" value="1"/>
</dbReference>
<comment type="catalytic activity">
    <reaction evidence="7">
        <text>Endonucleolytic cleavage of RNA, removing 5'-extranucleotides from tRNA precursor.</text>
        <dbReference type="EC" id="3.1.26.5"/>
    </reaction>
</comment>
<keyword evidence="3 7" id="KW-0540">Nuclease</keyword>
<dbReference type="InterPro" id="IPR000100">
    <property type="entry name" value="RNase_P"/>
</dbReference>
<keyword evidence="5 7" id="KW-0378">Hydrolase</keyword>
<dbReference type="GO" id="GO:0042781">
    <property type="term" value="F:3'-tRNA processing endoribonuclease activity"/>
    <property type="evidence" value="ECO:0007669"/>
    <property type="project" value="TreeGrafter"/>
</dbReference>
<dbReference type="GO" id="GO:0004526">
    <property type="term" value="F:ribonuclease P activity"/>
    <property type="evidence" value="ECO:0007669"/>
    <property type="project" value="UniProtKB-UniRule"/>
</dbReference>
<comment type="function">
    <text evidence="1 7">RNaseP catalyzes the removal of the 5'-leader sequence from pre-tRNA to produce the mature 5'-terminus. It can also cleave other RNA substrates such as 4.5S RNA. The protein component plays an auxiliary but essential role in vivo by binding to the 5'-leader sequence and broadening the substrate specificity of the ribozyme.</text>
</comment>
<dbReference type="InterPro" id="IPR014721">
    <property type="entry name" value="Ribsml_uS5_D2-typ_fold_subgr"/>
</dbReference>
<protein>
    <recommendedName>
        <fullName evidence="7 8">Ribonuclease P protein component</fullName>
        <shortName evidence="7">RNase P protein</shortName>
        <shortName evidence="7">RNaseP protein</shortName>
        <ecNumber evidence="7 8">3.1.26.5</ecNumber>
    </recommendedName>
    <alternativeName>
        <fullName evidence="7">Protein C5</fullName>
    </alternativeName>
</protein>
<dbReference type="EC" id="3.1.26.5" evidence="7 8"/>
<keyword evidence="4 7" id="KW-0255">Endonuclease</keyword>
<dbReference type="EMBL" id="NMQI01000031">
    <property type="protein sequence ID" value="PMB48266.1"/>
    <property type="molecule type" value="Genomic_DNA"/>
</dbReference>
<proteinExistence type="inferred from homology"/>
<comment type="subunit">
    <text evidence="7">Consists of a catalytic RNA component (M1 or rnpB) and a protein subunit.</text>
</comment>